<feature type="compositionally biased region" description="Low complexity" evidence="1">
    <location>
        <begin position="172"/>
        <end position="187"/>
    </location>
</feature>
<feature type="transmembrane region" description="Helical" evidence="2">
    <location>
        <begin position="50"/>
        <end position="76"/>
    </location>
</feature>
<name>A0A0N0DS58_LEPPY</name>
<feature type="region of interest" description="Disordered" evidence="1">
    <location>
        <begin position="251"/>
        <end position="304"/>
    </location>
</feature>
<evidence type="ECO:0000256" key="2">
    <source>
        <dbReference type="SAM" id="Phobius"/>
    </source>
</evidence>
<dbReference type="GeneID" id="26908660"/>
<feature type="compositionally biased region" description="Low complexity" evidence="1">
    <location>
        <begin position="118"/>
        <end position="134"/>
    </location>
</feature>
<feature type="compositionally biased region" description="Polar residues" evidence="1">
    <location>
        <begin position="162"/>
        <end position="171"/>
    </location>
</feature>
<organism evidence="3 4">
    <name type="scientific">Leptomonas pyrrhocoris</name>
    <name type="common">Firebug parasite</name>
    <dbReference type="NCBI Taxonomy" id="157538"/>
    <lineage>
        <taxon>Eukaryota</taxon>
        <taxon>Discoba</taxon>
        <taxon>Euglenozoa</taxon>
        <taxon>Kinetoplastea</taxon>
        <taxon>Metakinetoplastina</taxon>
        <taxon>Trypanosomatida</taxon>
        <taxon>Trypanosomatidae</taxon>
        <taxon>Leishmaniinae</taxon>
        <taxon>Leptomonas</taxon>
    </lineage>
</organism>
<comment type="caution">
    <text evidence="3">The sequence shown here is derived from an EMBL/GenBank/DDBJ whole genome shotgun (WGS) entry which is preliminary data.</text>
</comment>
<evidence type="ECO:0000256" key="1">
    <source>
        <dbReference type="SAM" id="MobiDB-lite"/>
    </source>
</evidence>
<gene>
    <name evidence="3" type="ORF">ABB37_08376</name>
</gene>
<dbReference type="AlphaFoldDB" id="A0A0N0DS58"/>
<feature type="region of interest" description="Disordered" evidence="1">
    <location>
        <begin position="110"/>
        <end position="196"/>
    </location>
</feature>
<dbReference type="VEuPathDB" id="TriTrypDB:LpyrH10_24_0160"/>
<dbReference type="OrthoDB" id="266540at2759"/>
<keyword evidence="4" id="KW-1185">Reference proteome</keyword>
<proteinExistence type="predicted"/>
<feature type="compositionally biased region" description="Low complexity" evidence="1">
    <location>
        <begin position="145"/>
        <end position="161"/>
    </location>
</feature>
<feature type="compositionally biased region" description="Low complexity" evidence="1">
    <location>
        <begin position="262"/>
        <end position="276"/>
    </location>
</feature>
<keyword evidence="2" id="KW-0812">Transmembrane</keyword>
<feature type="compositionally biased region" description="Polar residues" evidence="1">
    <location>
        <begin position="277"/>
        <end position="288"/>
    </location>
</feature>
<dbReference type="RefSeq" id="XP_015653900.1">
    <property type="nucleotide sequence ID" value="XM_015807361.1"/>
</dbReference>
<dbReference type="EMBL" id="LGTL01000024">
    <property type="protein sequence ID" value="KPA75461.1"/>
    <property type="molecule type" value="Genomic_DNA"/>
</dbReference>
<sequence length="304" mass="33793">MSAGASAFAGYAYYSTDGDGIVYAFTNSTAPTTLGTPVVVVNSVSKAAHFFQFLFLVAGGALTLVLLILVGITFCCRRRVASLEGKYWRLQHAYAEVNNAIVQEILHRTPRQTAVKRQSSSNNMPQHQHQQPMQRNASTYSMRSQHQQQQQPQQQQQQPMQRNASTYSVRSQHQQQQQPQAQQQQQQPVPMVSPYGYPQANVPWSLTSDPVGVYPPPQVASQPLFPSVPTTNANSYDYNTMYNAAPPIHPMQAFSSPQPIMSPSTTQQQSLSSQRQMDASVTSPSASSEGLRRRESRVRFVNTN</sequence>
<protein>
    <submittedName>
        <fullName evidence="3">Uncharacterized protein</fullName>
    </submittedName>
</protein>
<evidence type="ECO:0000313" key="3">
    <source>
        <dbReference type="EMBL" id="KPA75461.1"/>
    </source>
</evidence>
<feature type="compositionally biased region" description="Polar residues" evidence="1">
    <location>
        <begin position="135"/>
        <end position="144"/>
    </location>
</feature>
<keyword evidence="2" id="KW-1133">Transmembrane helix</keyword>
<reference evidence="3 4" key="1">
    <citation type="submission" date="2015-07" db="EMBL/GenBank/DDBJ databases">
        <title>High-quality genome of monoxenous trypanosomatid Leptomonas pyrrhocoris.</title>
        <authorList>
            <person name="Flegontov P."/>
            <person name="Butenko A."/>
            <person name="Firsov S."/>
            <person name="Vlcek C."/>
            <person name="Logacheva M.D."/>
            <person name="Field M."/>
            <person name="Filatov D."/>
            <person name="Flegontova O."/>
            <person name="Gerasimov E."/>
            <person name="Jackson A.P."/>
            <person name="Kelly S."/>
            <person name="Opperdoes F."/>
            <person name="O'Reilly A."/>
            <person name="Votypka J."/>
            <person name="Yurchenko V."/>
            <person name="Lukes J."/>
        </authorList>
    </citation>
    <scope>NUCLEOTIDE SEQUENCE [LARGE SCALE GENOMIC DNA]</scope>
    <source>
        <strain evidence="3">H10</strain>
    </source>
</reference>
<dbReference type="Proteomes" id="UP000037923">
    <property type="component" value="Unassembled WGS sequence"/>
</dbReference>
<accession>A0A0N0DS58</accession>
<keyword evidence="2" id="KW-0472">Membrane</keyword>
<evidence type="ECO:0000313" key="4">
    <source>
        <dbReference type="Proteomes" id="UP000037923"/>
    </source>
</evidence>